<sequence length="91" mass="10519">MTSGHDSKNSNAGIRKWALRKSVLFELLRDAIQSLKYPPKSSHGMGFGEKFILYGYRFRVIRSALQALPYYKPLVSRSFFSITDPVRRNHL</sequence>
<gene>
    <name evidence="1" type="ORF">NPIL_48841</name>
</gene>
<proteinExistence type="predicted"/>
<dbReference type="Proteomes" id="UP000887013">
    <property type="component" value="Unassembled WGS sequence"/>
</dbReference>
<comment type="caution">
    <text evidence="1">The sequence shown here is derived from an EMBL/GenBank/DDBJ whole genome shotgun (WGS) entry which is preliminary data.</text>
</comment>
<reference evidence="1" key="1">
    <citation type="submission" date="2020-08" db="EMBL/GenBank/DDBJ databases">
        <title>Multicomponent nature underlies the extraordinary mechanical properties of spider dragline silk.</title>
        <authorList>
            <person name="Kono N."/>
            <person name="Nakamura H."/>
            <person name="Mori M."/>
            <person name="Yoshida Y."/>
            <person name="Ohtoshi R."/>
            <person name="Malay A.D."/>
            <person name="Moran D.A.P."/>
            <person name="Tomita M."/>
            <person name="Numata K."/>
            <person name="Arakawa K."/>
        </authorList>
    </citation>
    <scope>NUCLEOTIDE SEQUENCE</scope>
</reference>
<protein>
    <submittedName>
        <fullName evidence="1">Uncharacterized protein</fullName>
    </submittedName>
</protein>
<dbReference type="EMBL" id="BMAW01056260">
    <property type="protein sequence ID" value="GFT04969.1"/>
    <property type="molecule type" value="Genomic_DNA"/>
</dbReference>
<keyword evidence="2" id="KW-1185">Reference proteome</keyword>
<evidence type="ECO:0000313" key="1">
    <source>
        <dbReference type="EMBL" id="GFT04969.1"/>
    </source>
</evidence>
<dbReference type="AlphaFoldDB" id="A0A8X6NAX3"/>
<accession>A0A8X6NAX3</accession>
<evidence type="ECO:0000313" key="2">
    <source>
        <dbReference type="Proteomes" id="UP000887013"/>
    </source>
</evidence>
<name>A0A8X6NAX3_NEPPI</name>
<organism evidence="1 2">
    <name type="scientific">Nephila pilipes</name>
    <name type="common">Giant wood spider</name>
    <name type="synonym">Nephila maculata</name>
    <dbReference type="NCBI Taxonomy" id="299642"/>
    <lineage>
        <taxon>Eukaryota</taxon>
        <taxon>Metazoa</taxon>
        <taxon>Ecdysozoa</taxon>
        <taxon>Arthropoda</taxon>
        <taxon>Chelicerata</taxon>
        <taxon>Arachnida</taxon>
        <taxon>Araneae</taxon>
        <taxon>Araneomorphae</taxon>
        <taxon>Entelegynae</taxon>
        <taxon>Araneoidea</taxon>
        <taxon>Nephilidae</taxon>
        <taxon>Nephila</taxon>
    </lineage>
</organism>